<evidence type="ECO:0000313" key="1">
    <source>
        <dbReference type="EMBL" id="RED00371.1"/>
    </source>
</evidence>
<dbReference type="Gene3D" id="1.25.40.10">
    <property type="entry name" value="Tetratricopeptide repeat domain"/>
    <property type="match status" value="1"/>
</dbReference>
<dbReference type="RefSeq" id="WP_115946935.1">
    <property type="nucleotide sequence ID" value="NZ_QRDL01000008.1"/>
</dbReference>
<dbReference type="EMBL" id="QRDL01000008">
    <property type="protein sequence ID" value="RED00371.1"/>
    <property type="molecule type" value="Genomic_DNA"/>
</dbReference>
<protein>
    <submittedName>
        <fullName evidence="1">Tetratricopeptide repeat protein</fullName>
    </submittedName>
</protein>
<gene>
    <name evidence="1" type="ORF">DFO60_4525</name>
</gene>
<dbReference type="AlphaFoldDB" id="A0A3D9EBU7"/>
<dbReference type="SUPFAM" id="SSF48452">
    <property type="entry name" value="TPR-like"/>
    <property type="match status" value="1"/>
</dbReference>
<organism evidence="1 2">
    <name type="scientific">Ectopseudomonas oleovorans</name>
    <name type="common">Pseudomonas oleovorans</name>
    <dbReference type="NCBI Taxonomy" id="301"/>
    <lineage>
        <taxon>Bacteria</taxon>
        <taxon>Pseudomonadati</taxon>
        <taxon>Pseudomonadota</taxon>
        <taxon>Gammaproteobacteria</taxon>
        <taxon>Pseudomonadales</taxon>
        <taxon>Pseudomonadaceae</taxon>
        <taxon>Ectopseudomonas</taxon>
    </lineage>
</organism>
<evidence type="ECO:0000313" key="2">
    <source>
        <dbReference type="Proteomes" id="UP000256988"/>
    </source>
</evidence>
<comment type="caution">
    <text evidence="1">The sequence shown here is derived from an EMBL/GenBank/DDBJ whole genome shotgun (WGS) entry which is preliminary data.</text>
</comment>
<dbReference type="Proteomes" id="UP000256988">
    <property type="component" value="Unassembled WGS sequence"/>
</dbReference>
<dbReference type="Pfam" id="PF14559">
    <property type="entry name" value="TPR_19"/>
    <property type="match status" value="1"/>
</dbReference>
<proteinExistence type="predicted"/>
<accession>A0A3D9EBU7</accession>
<reference evidence="1 2" key="1">
    <citation type="submission" date="2018-07" db="EMBL/GenBank/DDBJ databases">
        <title>Genome sequencing of rice bacterial endophytes.</title>
        <authorList>
            <person name="Venturi V."/>
        </authorList>
    </citation>
    <scope>NUCLEOTIDE SEQUENCE [LARGE SCALE GENOMIC DNA]</scope>
    <source>
        <strain evidence="1 2">AG1002</strain>
    </source>
</reference>
<sequence length="113" mass="12397">MNDDALTTRLLQRLAELYREAGDAERSLALLLLADRLAPAQAELRLALAAAFFASGQATRALAALDQLAGQAADRPEVLLLSSQALWALGRRDEARQRLQPWLARVRQEAIHA</sequence>
<name>A0A3D9EBU7_ECTOL</name>
<dbReference type="InterPro" id="IPR011990">
    <property type="entry name" value="TPR-like_helical_dom_sf"/>
</dbReference>